<keyword evidence="1" id="KW-0812">Transmembrane</keyword>
<dbReference type="EMBL" id="CAJNJA010060642">
    <property type="protein sequence ID" value="CAE7871277.1"/>
    <property type="molecule type" value="Genomic_DNA"/>
</dbReference>
<feature type="non-terminal residue" evidence="2">
    <location>
        <position position="134"/>
    </location>
</feature>
<sequence length="134" mass="14257">VTPCCRAQGAWDRLLDGGGCGGAGPTEQECNAAMRQCRECQIAVSYYALNRTAASNVSVDVSSTRVECELPPWNPNHCARSVKGFGIGVLIATGISLLIVASVGGIAFDWRLLPAIVARERRKLLVEAIAVQDK</sequence>
<evidence type="ECO:0000256" key="1">
    <source>
        <dbReference type="SAM" id="Phobius"/>
    </source>
</evidence>
<reference evidence="2" key="1">
    <citation type="submission" date="2021-02" db="EMBL/GenBank/DDBJ databases">
        <authorList>
            <person name="Dougan E. K."/>
            <person name="Rhodes N."/>
            <person name="Thang M."/>
            <person name="Chan C."/>
        </authorList>
    </citation>
    <scope>NUCLEOTIDE SEQUENCE</scope>
</reference>
<accession>A0A813AJU8</accession>
<organism evidence="2 3">
    <name type="scientific">Symbiodinium necroappetens</name>
    <dbReference type="NCBI Taxonomy" id="1628268"/>
    <lineage>
        <taxon>Eukaryota</taxon>
        <taxon>Sar</taxon>
        <taxon>Alveolata</taxon>
        <taxon>Dinophyceae</taxon>
        <taxon>Suessiales</taxon>
        <taxon>Symbiodiniaceae</taxon>
        <taxon>Symbiodinium</taxon>
    </lineage>
</organism>
<gene>
    <name evidence="2" type="primary">FKBP70</name>
    <name evidence="2" type="ORF">SNEC2469_LOCUS28180</name>
</gene>
<protein>
    <submittedName>
        <fullName evidence="2">FKBP70 protein</fullName>
    </submittedName>
</protein>
<name>A0A813AJU8_9DINO</name>
<dbReference type="Proteomes" id="UP000601435">
    <property type="component" value="Unassembled WGS sequence"/>
</dbReference>
<keyword evidence="3" id="KW-1185">Reference proteome</keyword>
<keyword evidence="1" id="KW-1133">Transmembrane helix</keyword>
<dbReference type="AlphaFoldDB" id="A0A813AJU8"/>
<evidence type="ECO:0000313" key="3">
    <source>
        <dbReference type="Proteomes" id="UP000601435"/>
    </source>
</evidence>
<dbReference type="OrthoDB" id="414921at2759"/>
<feature type="non-terminal residue" evidence="2">
    <location>
        <position position="1"/>
    </location>
</feature>
<keyword evidence="1" id="KW-0472">Membrane</keyword>
<feature type="transmembrane region" description="Helical" evidence="1">
    <location>
        <begin position="85"/>
        <end position="113"/>
    </location>
</feature>
<comment type="caution">
    <text evidence="2">The sequence shown here is derived from an EMBL/GenBank/DDBJ whole genome shotgun (WGS) entry which is preliminary data.</text>
</comment>
<evidence type="ECO:0000313" key="2">
    <source>
        <dbReference type="EMBL" id="CAE7871277.1"/>
    </source>
</evidence>
<proteinExistence type="predicted"/>